<keyword evidence="4" id="KW-1185">Reference proteome</keyword>
<evidence type="ECO:0000259" key="2">
    <source>
        <dbReference type="Pfam" id="PF04366"/>
    </source>
</evidence>
<evidence type="ECO:0000256" key="1">
    <source>
        <dbReference type="SAM" id="SignalP"/>
    </source>
</evidence>
<reference evidence="4" key="1">
    <citation type="submission" date="2020-06" db="EMBL/GenBank/DDBJ databases">
        <title>Draft genomic sequence of Geomonas sp. Red330.</title>
        <authorList>
            <person name="Itoh H."/>
            <person name="Zhenxing X."/>
            <person name="Ushijima N."/>
            <person name="Masuda Y."/>
            <person name="Shiratori Y."/>
            <person name="Senoo K."/>
        </authorList>
    </citation>
    <scope>NUCLEOTIDE SEQUENCE [LARGE SCALE GENOMIC DNA]</scope>
    <source>
        <strain evidence="4">Red330</strain>
    </source>
</reference>
<organism evidence="3 4">
    <name type="scientific">Geomonas silvestris</name>
    <dbReference type="NCBI Taxonomy" id="2740184"/>
    <lineage>
        <taxon>Bacteria</taxon>
        <taxon>Pseudomonadati</taxon>
        <taxon>Thermodesulfobacteriota</taxon>
        <taxon>Desulfuromonadia</taxon>
        <taxon>Geobacterales</taxon>
        <taxon>Geobacteraceae</taxon>
        <taxon>Geomonas</taxon>
    </lineage>
</organism>
<dbReference type="PANTHER" id="PTHR15629:SF2">
    <property type="entry name" value="SH3 DOMAIN-CONTAINING YSC84-LIKE PROTEIN 1"/>
    <property type="match status" value="1"/>
</dbReference>
<comment type="caution">
    <text evidence="3">The sequence shown here is derived from an EMBL/GenBank/DDBJ whole genome shotgun (WGS) entry which is preliminary data.</text>
</comment>
<dbReference type="CDD" id="cd11524">
    <property type="entry name" value="SYLF"/>
    <property type="match status" value="1"/>
</dbReference>
<dbReference type="AlphaFoldDB" id="A0A6V8ML72"/>
<dbReference type="EMBL" id="BLXX01000010">
    <property type="protein sequence ID" value="GFO60746.1"/>
    <property type="molecule type" value="Genomic_DNA"/>
</dbReference>
<protein>
    <recommendedName>
        <fullName evidence="2">Ysc84 actin-binding domain-containing protein</fullName>
    </recommendedName>
</protein>
<dbReference type="Proteomes" id="UP000556026">
    <property type="component" value="Unassembled WGS sequence"/>
</dbReference>
<feature type="signal peptide" evidence="1">
    <location>
        <begin position="1"/>
        <end position="26"/>
    </location>
</feature>
<dbReference type="PANTHER" id="PTHR15629">
    <property type="entry name" value="SH3YL1 PROTEIN"/>
    <property type="match status" value="1"/>
</dbReference>
<keyword evidence="1" id="KW-0732">Signal</keyword>
<proteinExistence type="predicted"/>
<dbReference type="InterPro" id="IPR051702">
    <property type="entry name" value="SH3_domain_YSC84-like"/>
</dbReference>
<gene>
    <name evidence="3" type="ORF">GMST_30710</name>
</gene>
<feature type="chain" id="PRO_5028032949" description="Ysc84 actin-binding domain-containing protein" evidence="1">
    <location>
        <begin position="27"/>
        <end position="230"/>
    </location>
</feature>
<feature type="domain" description="Ysc84 actin-binding" evidence="2">
    <location>
        <begin position="102"/>
        <end position="225"/>
    </location>
</feature>
<evidence type="ECO:0000313" key="3">
    <source>
        <dbReference type="EMBL" id="GFO60746.1"/>
    </source>
</evidence>
<dbReference type="GO" id="GO:0035091">
    <property type="term" value="F:phosphatidylinositol binding"/>
    <property type="evidence" value="ECO:0007669"/>
    <property type="project" value="TreeGrafter"/>
</dbReference>
<evidence type="ECO:0000313" key="4">
    <source>
        <dbReference type="Proteomes" id="UP000556026"/>
    </source>
</evidence>
<accession>A0A6V8ML72</accession>
<dbReference type="RefSeq" id="WP_183355557.1">
    <property type="nucleotide sequence ID" value="NZ_BLXX01000010.1"/>
</dbReference>
<name>A0A6V8ML72_9BACT</name>
<dbReference type="InterPro" id="IPR007461">
    <property type="entry name" value="Ysc84_actin-binding"/>
</dbReference>
<dbReference type="Pfam" id="PF04366">
    <property type="entry name" value="Ysc84"/>
    <property type="match status" value="1"/>
</dbReference>
<sequence>MKIARSIVVTALALVLVGALAVAAQARDSAKDVRDSASVLQTIMKIPEKGIPPVLLRDAQAIVIVPDVIKGAFIVGGRHGTGVVVVRQEGGGWSDPAFVSLTGGSIGWQVGGQSTDVILVFKHRKGVEGLLKGKFTLGADAAVAAGPVGRSAEAATDIMLKSEILSYSRSRGLFAGVSLEGASLQVDEDATAAYYGGRARAADVLSGKGGKATSEVKHLKQLLHQYSIMK</sequence>